<evidence type="ECO:0008006" key="3">
    <source>
        <dbReference type="Google" id="ProtNLM"/>
    </source>
</evidence>
<dbReference type="InterPro" id="IPR005269">
    <property type="entry name" value="LOG"/>
</dbReference>
<name>A0AAV8V014_9RHOD</name>
<dbReference type="Gene3D" id="3.40.50.450">
    <property type="match status" value="1"/>
</dbReference>
<comment type="caution">
    <text evidence="1">The sequence shown here is derived from an EMBL/GenBank/DDBJ whole genome shotgun (WGS) entry which is preliminary data.</text>
</comment>
<sequence length="207" mass="23013">MVVMKMKVSSVTVYASSSSRIHGDYFEAAERLGRLIAEKKWRQVNGGGKTGLMGASTKGGVEANGVVDAVILDIFTDANMHSRLNSVQVEDRMYKRKLGLFEAGDAFIALPGGLGTFDEVMEVLSLRQLDIHSKPVALVNTRGYFGRFEELIRHSIEEGFVHQKMLSDIAVVDTPEKAIEFVENYKPVEKNKEEIWSGDMGREVGER</sequence>
<dbReference type="Pfam" id="PF03641">
    <property type="entry name" value="Lysine_decarbox"/>
    <property type="match status" value="1"/>
</dbReference>
<dbReference type="GO" id="GO:0016799">
    <property type="term" value="F:hydrolase activity, hydrolyzing N-glycosyl compounds"/>
    <property type="evidence" value="ECO:0007669"/>
    <property type="project" value="TreeGrafter"/>
</dbReference>
<protein>
    <recommendedName>
        <fullName evidence="3">Cytokinin riboside 5'-monophosphate phosphoribohydrolase</fullName>
    </recommendedName>
</protein>
<dbReference type="GO" id="GO:0005829">
    <property type="term" value="C:cytosol"/>
    <property type="evidence" value="ECO:0007669"/>
    <property type="project" value="TreeGrafter"/>
</dbReference>
<reference evidence="1 2" key="1">
    <citation type="journal article" date="2023" name="Nat. Commun.">
        <title>Origin of minicircular mitochondrial genomes in red algae.</title>
        <authorList>
            <person name="Lee Y."/>
            <person name="Cho C.H."/>
            <person name="Lee Y.M."/>
            <person name="Park S.I."/>
            <person name="Yang J.H."/>
            <person name="West J.A."/>
            <person name="Bhattacharya D."/>
            <person name="Yoon H.S."/>
        </authorList>
    </citation>
    <scope>NUCLEOTIDE SEQUENCE [LARGE SCALE GENOMIC DNA]</scope>
    <source>
        <strain evidence="1 2">CCMP1338</strain>
        <tissue evidence="1">Whole cell</tissue>
    </source>
</reference>
<dbReference type="EMBL" id="JAMWBK010000003">
    <property type="protein sequence ID" value="KAJ8907186.1"/>
    <property type="molecule type" value="Genomic_DNA"/>
</dbReference>
<dbReference type="Proteomes" id="UP001157974">
    <property type="component" value="Unassembled WGS sequence"/>
</dbReference>
<dbReference type="PANTHER" id="PTHR31223">
    <property type="entry name" value="LOG FAMILY PROTEIN YJL055W"/>
    <property type="match status" value="1"/>
</dbReference>
<evidence type="ECO:0000313" key="2">
    <source>
        <dbReference type="Proteomes" id="UP001157974"/>
    </source>
</evidence>
<gene>
    <name evidence="1" type="ORF">NDN08_003668</name>
</gene>
<dbReference type="SUPFAM" id="SSF102405">
    <property type="entry name" value="MCP/YpsA-like"/>
    <property type="match status" value="1"/>
</dbReference>
<dbReference type="AlphaFoldDB" id="A0AAV8V014"/>
<dbReference type="GO" id="GO:0009691">
    <property type="term" value="P:cytokinin biosynthetic process"/>
    <property type="evidence" value="ECO:0007669"/>
    <property type="project" value="InterPro"/>
</dbReference>
<proteinExistence type="predicted"/>
<keyword evidence="2" id="KW-1185">Reference proteome</keyword>
<evidence type="ECO:0000313" key="1">
    <source>
        <dbReference type="EMBL" id="KAJ8907186.1"/>
    </source>
</evidence>
<dbReference type="NCBIfam" id="TIGR00730">
    <property type="entry name" value="Rossman fold protein, TIGR00730 family"/>
    <property type="match status" value="1"/>
</dbReference>
<dbReference type="PANTHER" id="PTHR31223:SF70">
    <property type="entry name" value="LOG FAMILY PROTEIN YJL055W"/>
    <property type="match status" value="1"/>
</dbReference>
<organism evidence="1 2">
    <name type="scientific">Rhodosorus marinus</name>
    <dbReference type="NCBI Taxonomy" id="101924"/>
    <lineage>
        <taxon>Eukaryota</taxon>
        <taxon>Rhodophyta</taxon>
        <taxon>Stylonematophyceae</taxon>
        <taxon>Stylonematales</taxon>
        <taxon>Stylonemataceae</taxon>
        <taxon>Rhodosorus</taxon>
    </lineage>
</organism>
<accession>A0AAV8V014</accession>
<dbReference type="InterPro" id="IPR031100">
    <property type="entry name" value="LOG_fam"/>
</dbReference>